<dbReference type="STRING" id="1176198.SAMN05444716_107115"/>
<evidence type="ECO:0000256" key="1">
    <source>
        <dbReference type="SAM" id="MobiDB-lite"/>
    </source>
</evidence>
<dbReference type="EMBL" id="FPAB01000007">
    <property type="protein sequence ID" value="SFT09209.1"/>
    <property type="molecule type" value="Genomic_DNA"/>
</dbReference>
<dbReference type="RefSeq" id="WP_139275208.1">
    <property type="nucleotide sequence ID" value="NZ_FPAB01000007.1"/>
</dbReference>
<sequence length="292" mass="29781">MSFGQGAGPGWGQQPGQQGTPDWGALAAEAEKKRGRKRLLVVGGSVLATLAVGTVVALAIVQQDSGSGGQAAGDTGGQSGGPDDGASTTPAPDPTFEETTLPPLPKPREFISDADKDLAPFTAEELYPGDAMTVEGREYTKTAAEGSEDCTAGVTDELGAVLTEHGCAALLRATFTGDGTAVTVGIAQFPTEEDAQAASAAYVRNLLPLTAGDSPEFCQRGGCRTTTNQVGRYTYFTIAGNADGTPDSGDGTPAQQAARDGNDHAFARIIQRGEAQASASASALVEERRNSS</sequence>
<protein>
    <submittedName>
        <fullName evidence="3">Uncharacterized protein</fullName>
    </submittedName>
</protein>
<keyword evidence="2" id="KW-0812">Transmembrane</keyword>
<evidence type="ECO:0000313" key="4">
    <source>
        <dbReference type="Proteomes" id="UP000198873"/>
    </source>
</evidence>
<gene>
    <name evidence="3" type="ORF">SAMN05444716_107115</name>
</gene>
<feature type="region of interest" description="Disordered" evidence="1">
    <location>
        <begin position="65"/>
        <end position="111"/>
    </location>
</feature>
<feature type="compositionally biased region" description="Gly residues" evidence="1">
    <location>
        <begin position="1"/>
        <end position="13"/>
    </location>
</feature>
<keyword evidence="4" id="KW-1185">Reference proteome</keyword>
<dbReference type="AlphaFoldDB" id="A0A1I6V6E2"/>
<keyword evidence="2" id="KW-0472">Membrane</keyword>
<organism evidence="3 4">
    <name type="scientific">Streptomyces harbinensis</name>
    <dbReference type="NCBI Taxonomy" id="1176198"/>
    <lineage>
        <taxon>Bacteria</taxon>
        <taxon>Bacillati</taxon>
        <taxon>Actinomycetota</taxon>
        <taxon>Actinomycetes</taxon>
        <taxon>Kitasatosporales</taxon>
        <taxon>Streptomycetaceae</taxon>
        <taxon>Streptomyces</taxon>
    </lineage>
</organism>
<feature type="transmembrane region" description="Helical" evidence="2">
    <location>
        <begin position="39"/>
        <end position="61"/>
    </location>
</feature>
<evidence type="ECO:0000256" key="2">
    <source>
        <dbReference type="SAM" id="Phobius"/>
    </source>
</evidence>
<name>A0A1I6V6E2_9ACTN</name>
<keyword evidence="2" id="KW-1133">Transmembrane helix</keyword>
<feature type="compositionally biased region" description="Gly residues" evidence="1">
    <location>
        <begin position="66"/>
        <end position="83"/>
    </location>
</feature>
<proteinExistence type="predicted"/>
<feature type="region of interest" description="Disordered" evidence="1">
    <location>
        <begin position="241"/>
        <end position="262"/>
    </location>
</feature>
<feature type="region of interest" description="Disordered" evidence="1">
    <location>
        <begin position="1"/>
        <end position="29"/>
    </location>
</feature>
<dbReference type="Proteomes" id="UP000198873">
    <property type="component" value="Unassembled WGS sequence"/>
</dbReference>
<evidence type="ECO:0000313" key="3">
    <source>
        <dbReference type="EMBL" id="SFT09209.1"/>
    </source>
</evidence>
<reference evidence="4" key="1">
    <citation type="submission" date="2016-10" db="EMBL/GenBank/DDBJ databases">
        <authorList>
            <person name="Varghese N."/>
            <person name="Submissions S."/>
        </authorList>
    </citation>
    <scope>NUCLEOTIDE SEQUENCE [LARGE SCALE GENOMIC DNA]</scope>
    <source>
        <strain evidence="4">CGMCC 4.7047</strain>
    </source>
</reference>
<accession>A0A1I6V6E2</accession>